<protein>
    <submittedName>
        <fullName evidence="2">Uncharacterized protein</fullName>
    </submittedName>
</protein>
<gene>
    <name evidence="2" type="ORF">SETIT_9G549000v2</name>
</gene>
<accession>A0A368SW41</accession>
<feature type="region of interest" description="Disordered" evidence="1">
    <location>
        <begin position="77"/>
        <end position="96"/>
    </location>
</feature>
<feature type="compositionally biased region" description="Polar residues" evidence="1">
    <location>
        <begin position="82"/>
        <end position="94"/>
    </location>
</feature>
<reference evidence="2" key="1">
    <citation type="journal article" date="2012" name="Nat. Biotechnol.">
        <title>Reference genome sequence of the model plant Setaria.</title>
        <authorList>
            <person name="Bennetzen J.L."/>
            <person name="Schmutz J."/>
            <person name="Wang H."/>
            <person name="Percifield R."/>
            <person name="Hawkins J."/>
            <person name="Pontaroli A.C."/>
            <person name="Estep M."/>
            <person name="Feng L."/>
            <person name="Vaughn J.N."/>
            <person name="Grimwood J."/>
            <person name="Jenkins J."/>
            <person name="Barry K."/>
            <person name="Lindquist E."/>
            <person name="Hellsten U."/>
            <person name="Deshpande S."/>
            <person name="Wang X."/>
            <person name="Wu X."/>
            <person name="Mitros T."/>
            <person name="Triplett J."/>
            <person name="Yang X."/>
            <person name="Ye C.Y."/>
            <person name="Mauro-Herrera M."/>
            <person name="Wang L."/>
            <person name="Li P."/>
            <person name="Sharma M."/>
            <person name="Sharma R."/>
            <person name="Ronald P.C."/>
            <person name="Panaud O."/>
            <person name="Kellogg E.A."/>
            <person name="Brutnell T.P."/>
            <person name="Doust A.N."/>
            <person name="Tuskan G.A."/>
            <person name="Rokhsar D."/>
            <person name="Devos K.M."/>
        </authorList>
    </citation>
    <scope>NUCLEOTIDE SEQUENCE [LARGE SCALE GENOMIC DNA]</scope>
    <source>
        <strain evidence="2">Yugu1</strain>
    </source>
</reference>
<evidence type="ECO:0000256" key="1">
    <source>
        <dbReference type="SAM" id="MobiDB-lite"/>
    </source>
</evidence>
<sequence>MHGRPASRPDLALACRLPWPGLHSVRQRFPHSLLQPPLRSAPCYATSTAAFLPELTVTSSPRLLLLAGLLLVSPGPHRPPDLQSSSHADSSMLGQRQEPLRHMDGALLLASLVRPGLVCAALWNV</sequence>
<dbReference type="EMBL" id="CM003536">
    <property type="protein sequence ID" value="RCV46657.1"/>
    <property type="molecule type" value="Genomic_DNA"/>
</dbReference>
<proteinExistence type="predicted"/>
<evidence type="ECO:0000313" key="2">
    <source>
        <dbReference type="EMBL" id="RCV46657.1"/>
    </source>
</evidence>
<name>A0A368SW41_SETIT</name>
<dbReference type="OrthoDB" id="10485017at2759"/>
<dbReference type="AlphaFoldDB" id="A0A368SW41"/>
<reference evidence="2" key="2">
    <citation type="submission" date="2015-07" db="EMBL/GenBank/DDBJ databases">
        <authorList>
            <person name="Noorani M."/>
        </authorList>
    </citation>
    <scope>NUCLEOTIDE SEQUENCE</scope>
    <source>
        <strain evidence="2">Yugu1</strain>
    </source>
</reference>
<organism evidence="2">
    <name type="scientific">Setaria italica</name>
    <name type="common">Foxtail millet</name>
    <name type="synonym">Panicum italicum</name>
    <dbReference type="NCBI Taxonomy" id="4555"/>
    <lineage>
        <taxon>Eukaryota</taxon>
        <taxon>Viridiplantae</taxon>
        <taxon>Streptophyta</taxon>
        <taxon>Embryophyta</taxon>
        <taxon>Tracheophyta</taxon>
        <taxon>Spermatophyta</taxon>
        <taxon>Magnoliopsida</taxon>
        <taxon>Liliopsida</taxon>
        <taxon>Poales</taxon>
        <taxon>Poaceae</taxon>
        <taxon>PACMAD clade</taxon>
        <taxon>Panicoideae</taxon>
        <taxon>Panicodae</taxon>
        <taxon>Paniceae</taxon>
        <taxon>Cenchrinae</taxon>
        <taxon>Setaria</taxon>
    </lineage>
</organism>